<dbReference type="EMBL" id="RDQH01000341">
    <property type="protein sequence ID" value="RXH75674.1"/>
    <property type="molecule type" value="Genomic_DNA"/>
</dbReference>
<evidence type="ECO:0000256" key="1">
    <source>
        <dbReference type="SAM" id="MobiDB-lite"/>
    </source>
</evidence>
<keyword evidence="3" id="KW-1185">Reference proteome</keyword>
<sequence length="99" mass="11197">MITSHNIVRQHLRPAKWTRGPILLQPLVQATLVESGDGTDEDCDFKDEESEEDYGEGVEMGDEFRESCHGLAAEGLEERKSLKPKLGESKFIFKMCLLE</sequence>
<comment type="caution">
    <text evidence="2">The sequence shown here is derived from an EMBL/GenBank/DDBJ whole genome shotgun (WGS) entry which is preliminary data.</text>
</comment>
<name>A0A498HZZ0_MALDO</name>
<gene>
    <name evidence="2" type="ORF">DVH24_039373</name>
</gene>
<evidence type="ECO:0000313" key="2">
    <source>
        <dbReference type="EMBL" id="RXH75674.1"/>
    </source>
</evidence>
<accession>A0A498HZZ0</accession>
<dbReference type="AlphaFoldDB" id="A0A498HZZ0"/>
<proteinExistence type="predicted"/>
<evidence type="ECO:0000313" key="3">
    <source>
        <dbReference type="Proteomes" id="UP000290289"/>
    </source>
</evidence>
<organism evidence="2 3">
    <name type="scientific">Malus domestica</name>
    <name type="common">Apple</name>
    <name type="synonym">Pyrus malus</name>
    <dbReference type="NCBI Taxonomy" id="3750"/>
    <lineage>
        <taxon>Eukaryota</taxon>
        <taxon>Viridiplantae</taxon>
        <taxon>Streptophyta</taxon>
        <taxon>Embryophyta</taxon>
        <taxon>Tracheophyta</taxon>
        <taxon>Spermatophyta</taxon>
        <taxon>Magnoliopsida</taxon>
        <taxon>eudicotyledons</taxon>
        <taxon>Gunneridae</taxon>
        <taxon>Pentapetalae</taxon>
        <taxon>rosids</taxon>
        <taxon>fabids</taxon>
        <taxon>Rosales</taxon>
        <taxon>Rosaceae</taxon>
        <taxon>Amygdaloideae</taxon>
        <taxon>Maleae</taxon>
        <taxon>Malus</taxon>
    </lineage>
</organism>
<protein>
    <submittedName>
        <fullName evidence="2">Uncharacterized protein</fullName>
    </submittedName>
</protein>
<feature type="region of interest" description="Disordered" evidence="1">
    <location>
        <begin position="35"/>
        <end position="60"/>
    </location>
</feature>
<reference evidence="2 3" key="1">
    <citation type="submission" date="2018-10" db="EMBL/GenBank/DDBJ databases">
        <title>A high-quality apple genome assembly.</title>
        <authorList>
            <person name="Hu J."/>
        </authorList>
    </citation>
    <scope>NUCLEOTIDE SEQUENCE [LARGE SCALE GENOMIC DNA]</scope>
    <source>
        <strain evidence="3">cv. HFTH1</strain>
        <tissue evidence="2">Young leaf</tissue>
    </source>
</reference>
<feature type="compositionally biased region" description="Acidic residues" evidence="1">
    <location>
        <begin position="37"/>
        <end position="60"/>
    </location>
</feature>
<dbReference type="Proteomes" id="UP000290289">
    <property type="component" value="Chromosome 15"/>
</dbReference>